<dbReference type="AlphaFoldDB" id="A0A4R1IAA7"/>
<dbReference type="FunFam" id="3.40.50.2000:FF:000072">
    <property type="entry name" value="Glycosyl transferase"/>
    <property type="match status" value="1"/>
</dbReference>
<dbReference type="PANTHER" id="PTHR48050">
    <property type="entry name" value="STEROL 3-BETA-GLUCOSYLTRANSFERASE"/>
    <property type="match status" value="1"/>
</dbReference>
<evidence type="ECO:0000256" key="2">
    <source>
        <dbReference type="ARBA" id="ARBA00022679"/>
    </source>
</evidence>
<comment type="caution">
    <text evidence="5">The sequence shown here is derived from an EMBL/GenBank/DDBJ whole genome shotgun (WGS) entry which is preliminary data.</text>
</comment>
<sequence length="433" mass="45879">MTELSVHFVPVRPGRLRARVPGSSVIVSDPGGGMGTHFAFVSMPAAGHVTPTLPLVTELVRRGHRVSYATGDDMLDTVRAAGAEPVPAPFRMPDVPPPAPGAPASDEPRAPRIDAFAESVEQTFPVLTERFAADPPAAVCGDAMSPVTSLVAQRLHLPFVSLNPSFASNEHFSLRRDVMARSPKASVFETAFRSVGERIAAFASTEGLRFDATEGFSCPGDLNLVFIPREFQPAGDTFDGSFVFCGPSVAGRTGADDAWRPRDPDTPVLLVSLGTVFNDRPEFFRTCAEAFADDDRQVVMAIGDRTDPDDLGPLPDNVEAHPHVPQVQVLAHAAGFVTHNGMNSTMEALYLGVPQIGVPQMPEQEANARRIEEIGCGRRLDPLTVDAASLRSTVDAVVGDVAVRNAVGAMSTRLRASNGAVTGADALEALVAA</sequence>
<evidence type="ECO:0000259" key="4">
    <source>
        <dbReference type="Pfam" id="PF06722"/>
    </source>
</evidence>
<dbReference type="GO" id="GO:0008194">
    <property type="term" value="F:UDP-glycosyltransferase activity"/>
    <property type="evidence" value="ECO:0007669"/>
    <property type="project" value="InterPro"/>
</dbReference>
<dbReference type="EMBL" id="SMFZ01000001">
    <property type="protein sequence ID" value="TCK27262.1"/>
    <property type="molecule type" value="Genomic_DNA"/>
</dbReference>
<protein>
    <submittedName>
        <fullName evidence="5">MGT family glycosyltransferase</fullName>
    </submittedName>
</protein>
<name>A0A4R1IAA7_PSEEN</name>
<evidence type="ECO:0000313" key="5">
    <source>
        <dbReference type="EMBL" id="TCK27262.1"/>
    </source>
</evidence>
<dbReference type="CDD" id="cd03784">
    <property type="entry name" value="GT1_Gtf-like"/>
    <property type="match status" value="1"/>
</dbReference>
<feature type="region of interest" description="Disordered" evidence="3">
    <location>
        <begin position="90"/>
        <end position="109"/>
    </location>
</feature>
<keyword evidence="6" id="KW-1185">Reference proteome</keyword>
<dbReference type="GO" id="GO:0016758">
    <property type="term" value="F:hexosyltransferase activity"/>
    <property type="evidence" value="ECO:0007669"/>
    <property type="project" value="InterPro"/>
</dbReference>
<dbReference type="PANTHER" id="PTHR48050:SF13">
    <property type="entry name" value="STEROL 3-BETA-GLUCOSYLTRANSFERASE UGT80A2"/>
    <property type="match status" value="1"/>
</dbReference>
<dbReference type="GO" id="GO:0017000">
    <property type="term" value="P:antibiotic biosynthetic process"/>
    <property type="evidence" value="ECO:0007669"/>
    <property type="project" value="UniProtKB-ARBA"/>
</dbReference>
<reference evidence="5 6" key="1">
    <citation type="submission" date="2019-03" db="EMBL/GenBank/DDBJ databases">
        <title>Sequencing the genomes of 1000 actinobacteria strains.</title>
        <authorList>
            <person name="Klenk H.-P."/>
        </authorList>
    </citation>
    <scope>NUCLEOTIDE SEQUENCE [LARGE SCALE GENOMIC DNA]</scope>
    <source>
        <strain evidence="5 6">DSM 44969</strain>
    </source>
</reference>
<accession>A0A4R1IAA7</accession>
<dbReference type="Pfam" id="PF06722">
    <property type="entry name" value="EryCIII-like_C"/>
    <property type="match status" value="1"/>
</dbReference>
<comment type="similarity">
    <text evidence="1">Belongs to the UDP-glycosyltransferase family.</text>
</comment>
<dbReference type="SUPFAM" id="SSF53756">
    <property type="entry name" value="UDP-Glycosyltransferase/glycogen phosphorylase"/>
    <property type="match status" value="1"/>
</dbReference>
<gene>
    <name evidence="5" type="ORF">EV378_3129</name>
</gene>
<keyword evidence="2 5" id="KW-0808">Transferase</keyword>
<feature type="compositionally biased region" description="Pro residues" evidence="3">
    <location>
        <begin position="90"/>
        <end position="101"/>
    </location>
</feature>
<dbReference type="InterPro" id="IPR006326">
    <property type="entry name" value="UDPGT_MGT-like"/>
</dbReference>
<dbReference type="Proteomes" id="UP000295560">
    <property type="component" value="Unassembled WGS sequence"/>
</dbReference>
<dbReference type="InterPro" id="IPR002213">
    <property type="entry name" value="UDP_glucos_trans"/>
</dbReference>
<evidence type="ECO:0000256" key="1">
    <source>
        <dbReference type="ARBA" id="ARBA00009995"/>
    </source>
</evidence>
<feature type="domain" description="Erythromycin biosynthesis protein CIII-like C-terminal" evidence="4">
    <location>
        <begin position="290"/>
        <end position="410"/>
    </location>
</feature>
<organism evidence="5 6">
    <name type="scientific">Pseudonocardia endophytica</name>
    <dbReference type="NCBI Taxonomy" id="401976"/>
    <lineage>
        <taxon>Bacteria</taxon>
        <taxon>Bacillati</taxon>
        <taxon>Actinomycetota</taxon>
        <taxon>Actinomycetes</taxon>
        <taxon>Pseudonocardiales</taxon>
        <taxon>Pseudonocardiaceae</taxon>
        <taxon>Pseudonocardia</taxon>
    </lineage>
</organism>
<dbReference type="Gene3D" id="3.40.50.2000">
    <property type="entry name" value="Glycogen Phosphorylase B"/>
    <property type="match status" value="2"/>
</dbReference>
<dbReference type="InterPro" id="IPR050426">
    <property type="entry name" value="Glycosyltransferase_28"/>
</dbReference>
<evidence type="ECO:0000313" key="6">
    <source>
        <dbReference type="Proteomes" id="UP000295560"/>
    </source>
</evidence>
<proteinExistence type="inferred from homology"/>
<dbReference type="InterPro" id="IPR010610">
    <property type="entry name" value="EryCIII-like_C"/>
</dbReference>
<evidence type="ECO:0000256" key="3">
    <source>
        <dbReference type="SAM" id="MobiDB-lite"/>
    </source>
</evidence>
<dbReference type="NCBIfam" id="TIGR01426">
    <property type="entry name" value="MGT"/>
    <property type="match status" value="1"/>
</dbReference>